<sequence length="132" mass="14809">MEFKLMQFLFLVIFQVICMANFSFGKGCPDPATLDEFTCAMVYKDATDDEATSCSGDSDEVINDEETPDLGDFDDKISSLVVREGCTLNGYWKKDFNGDERDFTGLVLNLDHVHNGLGDWDNDISSYKCKCV</sequence>
<dbReference type="Gene3D" id="2.60.20.10">
    <property type="entry name" value="Crystallins"/>
    <property type="match status" value="1"/>
</dbReference>
<keyword evidence="4" id="KW-1185">Reference proteome</keyword>
<comment type="caution">
    <text evidence="3">The sequence shown here is derived from an EMBL/GenBank/DDBJ whole genome shotgun (WGS) entry which is preliminary data.</text>
</comment>
<dbReference type="AlphaFoldDB" id="A0AAV2SJX8"/>
<feature type="region of interest" description="Disordered" evidence="1">
    <location>
        <begin position="51"/>
        <end position="70"/>
    </location>
</feature>
<dbReference type="Pfam" id="PF15138">
    <property type="entry name" value="Syncollin"/>
    <property type="match status" value="1"/>
</dbReference>
<dbReference type="PANTHER" id="PTHR17503">
    <property type="entry name" value="SYNCOLLIN"/>
    <property type="match status" value="1"/>
</dbReference>
<name>A0AAV2SJX8_MEGNR</name>
<reference evidence="3 4" key="1">
    <citation type="submission" date="2024-05" db="EMBL/GenBank/DDBJ databases">
        <authorList>
            <person name="Wallberg A."/>
        </authorList>
    </citation>
    <scope>NUCLEOTIDE SEQUENCE [LARGE SCALE GENOMIC DNA]</scope>
</reference>
<accession>A0AAV2SJX8</accession>
<keyword evidence="2" id="KW-0732">Signal</keyword>
<dbReference type="PANTHER" id="PTHR17503:SF0">
    <property type="entry name" value="SYNCOLLIN"/>
    <property type="match status" value="1"/>
</dbReference>
<dbReference type="GO" id="GO:0006887">
    <property type="term" value="P:exocytosis"/>
    <property type="evidence" value="ECO:0007669"/>
    <property type="project" value="InterPro"/>
</dbReference>
<feature type="chain" id="PRO_5043405101" evidence="2">
    <location>
        <begin position="21"/>
        <end position="132"/>
    </location>
</feature>
<feature type="signal peptide" evidence="2">
    <location>
        <begin position="1"/>
        <end position="20"/>
    </location>
</feature>
<dbReference type="InterPro" id="IPR028137">
    <property type="entry name" value="Syncollin"/>
</dbReference>
<gene>
    <name evidence="3" type="ORF">MNOR_LOCUS37527</name>
</gene>
<dbReference type="GO" id="GO:0030667">
    <property type="term" value="C:secretory granule membrane"/>
    <property type="evidence" value="ECO:0007669"/>
    <property type="project" value="InterPro"/>
</dbReference>
<evidence type="ECO:0000313" key="3">
    <source>
        <dbReference type="EMBL" id="CAL4200408.1"/>
    </source>
</evidence>
<evidence type="ECO:0000313" key="4">
    <source>
        <dbReference type="Proteomes" id="UP001497623"/>
    </source>
</evidence>
<protein>
    <submittedName>
        <fullName evidence="3">Uncharacterized protein</fullName>
    </submittedName>
</protein>
<dbReference type="EMBL" id="CAXKWB010076427">
    <property type="protein sequence ID" value="CAL4200408.1"/>
    <property type="molecule type" value="Genomic_DNA"/>
</dbReference>
<evidence type="ECO:0000256" key="1">
    <source>
        <dbReference type="SAM" id="MobiDB-lite"/>
    </source>
</evidence>
<dbReference type="Proteomes" id="UP001497623">
    <property type="component" value="Unassembled WGS sequence"/>
</dbReference>
<organism evidence="3 4">
    <name type="scientific">Meganyctiphanes norvegica</name>
    <name type="common">Northern krill</name>
    <name type="synonym">Thysanopoda norvegica</name>
    <dbReference type="NCBI Taxonomy" id="48144"/>
    <lineage>
        <taxon>Eukaryota</taxon>
        <taxon>Metazoa</taxon>
        <taxon>Ecdysozoa</taxon>
        <taxon>Arthropoda</taxon>
        <taxon>Crustacea</taxon>
        <taxon>Multicrustacea</taxon>
        <taxon>Malacostraca</taxon>
        <taxon>Eumalacostraca</taxon>
        <taxon>Eucarida</taxon>
        <taxon>Euphausiacea</taxon>
        <taxon>Euphausiidae</taxon>
        <taxon>Meganyctiphanes</taxon>
    </lineage>
</organism>
<evidence type="ECO:0000256" key="2">
    <source>
        <dbReference type="SAM" id="SignalP"/>
    </source>
</evidence>
<proteinExistence type="predicted"/>